<reference evidence="14" key="1">
    <citation type="journal article" date="2019" name="Int. J. Syst. Evol. Microbiol.">
        <title>The Global Catalogue of Microorganisms (GCM) 10K type strain sequencing project: providing services to taxonomists for standard genome sequencing and annotation.</title>
        <authorList>
            <consortium name="The Broad Institute Genomics Platform"/>
            <consortium name="The Broad Institute Genome Sequencing Center for Infectious Disease"/>
            <person name="Wu L."/>
            <person name="Ma J."/>
        </authorList>
    </citation>
    <scope>NUCLEOTIDE SEQUENCE [LARGE SCALE GENOMIC DNA]</scope>
    <source>
        <strain evidence="14">JCM 18961</strain>
    </source>
</reference>
<keyword evidence="14" id="KW-1185">Reference proteome</keyword>
<accession>A0ABP8YME6</accession>
<feature type="compositionally biased region" description="Low complexity" evidence="11">
    <location>
        <begin position="198"/>
        <end position="220"/>
    </location>
</feature>
<dbReference type="EC" id="2.5.1.9" evidence="4 9"/>
<dbReference type="EMBL" id="BAABLO010000012">
    <property type="protein sequence ID" value="GAA4731528.1"/>
    <property type="molecule type" value="Genomic_DNA"/>
</dbReference>
<evidence type="ECO:0000313" key="14">
    <source>
        <dbReference type="Proteomes" id="UP001500556"/>
    </source>
</evidence>
<dbReference type="NCBIfam" id="NF006767">
    <property type="entry name" value="PRK09289.1"/>
    <property type="match status" value="1"/>
</dbReference>
<feature type="domain" description="Lumazine-binding" evidence="12">
    <location>
        <begin position="1"/>
        <end position="96"/>
    </location>
</feature>
<keyword evidence="6" id="KW-0686">Riboflavin biosynthesis</keyword>
<protein>
    <recommendedName>
        <fullName evidence="5 9">Riboflavin synthase</fullName>
        <ecNumber evidence="4 9">2.5.1.9</ecNumber>
    </recommendedName>
</protein>
<dbReference type="NCBIfam" id="TIGR00187">
    <property type="entry name" value="ribE"/>
    <property type="match status" value="1"/>
</dbReference>
<dbReference type="PIRSF" id="PIRSF000498">
    <property type="entry name" value="Riboflavin_syn_A"/>
    <property type="match status" value="1"/>
</dbReference>
<evidence type="ECO:0000256" key="5">
    <source>
        <dbReference type="ARBA" id="ARBA00013950"/>
    </source>
</evidence>
<dbReference type="CDD" id="cd00402">
    <property type="entry name" value="Riboflavin_synthase_like"/>
    <property type="match status" value="1"/>
</dbReference>
<dbReference type="PANTHER" id="PTHR21098:SF12">
    <property type="entry name" value="RIBOFLAVIN SYNTHASE"/>
    <property type="match status" value="1"/>
</dbReference>
<evidence type="ECO:0000256" key="1">
    <source>
        <dbReference type="ARBA" id="ARBA00000968"/>
    </source>
</evidence>
<evidence type="ECO:0000256" key="11">
    <source>
        <dbReference type="SAM" id="MobiDB-lite"/>
    </source>
</evidence>
<feature type="domain" description="Lumazine-binding" evidence="12">
    <location>
        <begin position="97"/>
        <end position="193"/>
    </location>
</feature>
<feature type="region of interest" description="Disordered" evidence="11">
    <location>
        <begin position="198"/>
        <end position="236"/>
    </location>
</feature>
<evidence type="ECO:0000256" key="9">
    <source>
        <dbReference type="NCBIfam" id="TIGR00187"/>
    </source>
</evidence>
<evidence type="ECO:0000256" key="8">
    <source>
        <dbReference type="ARBA" id="ARBA00022737"/>
    </source>
</evidence>
<name>A0ABP8YME6_9MICO</name>
<dbReference type="InterPro" id="IPR023366">
    <property type="entry name" value="ATP_synth_asu-like_sf"/>
</dbReference>
<dbReference type="PROSITE" id="PS51177">
    <property type="entry name" value="LUMAZINE_BIND"/>
    <property type="match status" value="2"/>
</dbReference>
<evidence type="ECO:0000256" key="4">
    <source>
        <dbReference type="ARBA" id="ARBA00012827"/>
    </source>
</evidence>
<feature type="repeat" description="Lumazine-binding" evidence="10">
    <location>
        <begin position="1"/>
        <end position="96"/>
    </location>
</feature>
<keyword evidence="8" id="KW-0677">Repeat</keyword>
<dbReference type="InterPro" id="IPR017938">
    <property type="entry name" value="Riboflavin_synthase-like_b-brl"/>
</dbReference>
<dbReference type="RefSeq" id="WP_345504983.1">
    <property type="nucleotide sequence ID" value="NZ_BAABLO010000012.1"/>
</dbReference>
<evidence type="ECO:0000256" key="3">
    <source>
        <dbReference type="ARBA" id="ARBA00004887"/>
    </source>
</evidence>
<dbReference type="InterPro" id="IPR026017">
    <property type="entry name" value="Lumazine-bd_dom"/>
</dbReference>
<comment type="function">
    <text evidence="2">Catalyzes the dismutation of two molecules of 6,7-dimethyl-8-ribityllumazine, resulting in the formation of riboflavin and 5-amino-6-(D-ribitylamino)uracil.</text>
</comment>
<comment type="catalytic activity">
    <reaction evidence="1">
        <text>2 6,7-dimethyl-8-(1-D-ribityl)lumazine + H(+) = 5-amino-6-(D-ribitylamino)uracil + riboflavin</text>
        <dbReference type="Rhea" id="RHEA:20772"/>
        <dbReference type="ChEBI" id="CHEBI:15378"/>
        <dbReference type="ChEBI" id="CHEBI:15934"/>
        <dbReference type="ChEBI" id="CHEBI:57986"/>
        <dbReference type="ChEBI" id="CHEBI:58201"/>
        <dbReference type="EC" id="2.5.1.9"/>
    </reaction>
</comment>
<gene>
    <name evidence="13" type="ORF">GCM10025782_33370</name>
</gene>
<dbReference type="Proteomes" id="UP001500556">
    <property type="component" value="Unassembled WGS sequence"/>
</dbReference>
<evidence type="ECO:0000256" key="6">
    <source>
        <dbReference type="ARBA" id="ARBA00022619"/>
    </source>
</evidence>
<feature type="repeat" description="Lumazine-binding" evidence="10">
    <location>
        <begin position="97"/>
        <end position="193"/>
    </location>
</feature>
<evidence type="ECO:0000256" key="7">
    <source>
        <dbReference type="ARBA" id="ARBA00022679"/>
    </source>
</evidence>
<evidence type="ECO:0000259" key="12">
    <source>
        <dbReference type="PROSITE" id="PS51177"/>
    </source>
</evidence>
<dbReference type="InterPro" id="IPR001783">
    <property type="entry name" value="Lumazine-bd"/>
</dbReference>
<proteinExistence type="predicted"/>
<dbReference type="SUPFAM" id="SSF63380">
    <property type="entry name" value="Riboflavin synthase domain-like"/>
    <property type="match status" value="2"/>
</dbReference>
<evidence type="ECO:0000313" key="13">
    <source>
        <dbReference type="EMBL" id="GAA4731528.1"/>
    </source>
</evidence>
<comment type="caution">
    <text evidence="13">The sequence shown here is derived from an EMBL/GenBank/DDBJ whole genome shotgun (WGS) entry which is preliminary data.</text>
</comment>
<organism evidence="13 14">
    <name type="scientific">Pedococcus ginsenosidimutans</name>
    <dbReference type="NCBI Taxonomy" id="490570"/>
    <lineage>
        <taxon>Bacteria</taxon>
        <taxon>Bacillati</taxon>
        <taxon>Actinomycetota</taxon>
        <taxon>Actinomycetes</taxon>
        <taxon>Micrococcales</taxon>
        <taxon>Intrasporangiaceae</taxon>
        <taxon>Pedococcus</taxon>
    </lineage>
</organism>
<dbReference type="Gene3D" id="2.40.30.20">
    <property type="match status" value="2"/>
</dbReference>
<comment type="pathway">
    <text evidence="3">Cofactor biosynthesis; riboflavin biosynthesis; riboflavin from 2-hydroxy-3-oxobutyl phosphate and 5-amino-6-(D-ribitylamino)uracil: step 2/2.</text>
</comment>
<sequence>MFTGIVEELGRVVALEPGADSARLTVHGPLVTSDAVHGASISVNGVCLTVVEHGDEEFTVDVMAETLRRSSLGALAPGSPVNLERAMPADGRFGGHVVQGHVDGTGTVLRRTPGDRWEVVELSLPESLSRYVVEKGSVTVDGVSLTVAGVGADSFTVSLIPTTLALTTLGHKGVGDPVNLEVDVIAKYVERLMAAGAQGTTAAPAPSGTPNPTSTSTTAPPSTPTPTTPTQQETQA</sequence>
<evidence type="ECO:0000256" key="10">
    <source>
        <dbReference type="PROSITE-ProRule" id="PRU00524"/>
    </source>
</evidence>
<dbReference type="NCBIfam" id="NF009566">
    <property type="entry name" value="PRK13020.1"/>
    <property type="match status" value="1"/>
</dbReference>
<dbReference type="Pfam" id="PF00677">
    <property type="entry name" value="Lum_binding"/>
    <property type="match status" value="2"/>
</dbReference>
<dbReference type="PANTHER" id="PTHR21098">
    <property type="entry name" value="RIBOFLAVIN SYNTHASE ALPHA CHAIN"/>
    <property type="match status" value="1"/>
</dbReference>
<evidence type="ECO:0000256" key="2">
    <source>
        <dbReference type="ARBA" id="ARBA00002803"/>
    </source>
</evidence>
<keyword evidence="7" id="KW-0808">Transferase</keyword>